<dbReference type="GO" id="GO:0016787">
    <property type="term" value="F:hydrolase activity"/>
    <property type="evidence" value="ECO:0007669"/>
    <property type="project" value="UniProtKB-KW"/>
</dbReference>
<evidence type="ECO:0000313" key="5">
    <source>
        <dbReference type="Proteomes" id="UP000033740"/>
    </source>
</evidence>
<organism evidence="4 5">
    <name type="scientific">Microbacterium azadirachtae</name>
    <dbReference type="NCBI Taxonomy" id="582680"/>
    <lineage>
        <taxon>Bacteria</taxon>
        <taxon>Bacillati</taxon>
        <taxon>Actinomycetota</taxon>
        <taxon>Actinomycetes</taxon>
        <taxon>Micrococcales</taxon>
        <taxon>Microbacteriaceae</taxon>
        <taxon>Microbacterium</taxon>
    </lineage>
</organism>
<keyword evidence="5" id="KW-1185">Reference proteome</keyword>
<evidence type="ECO:0000256" key="2">
    <source>
        <dbReference type="ARBA" id="ARBA00022801"/>
    </source>
</evidence>
<dbReference type="EMBL" id="JYIX01000037">
    <property type="protein sequence ID" value="KJL32211.1"/>
    <property type="molecule type" value="Genomic_DNA"/>
</dbReference>
<dbReference type="InterPro" id="IPR051601">
    <property type="entry name" value="Serine_prot/Carboxylest_S33"/>
</dbReference>
<evidence type="ECO:0000313" key="4">
    <source>
        <dbReference type="EMBL" id="KJL32211.1"/>
    </source>
</evidence>
<feature type="domain" description="AB hydrolase-1" evidence="3">
    <location>
        <begin position="57"/>
        <end position="190"/>
    </location>
</feature>
<comment type="caution">
    <text evidence="4">The sequence shown here is derived from an EMBL/GenBank/DDBJ whole genome shotgun (WGS) entry which is preliminary data.</text>
</comment>
<dbReference type="RefSeq" id="WP_082076777.1">
    <property type="nucleotide sequence ID" value="NZ_JYIX01000037.1"/>
</dbReference>
<dbReference type="PATRIC" id="fig|582680.6.peg.2752"/>
<dbReference type="Gene3D" id="3.40.50.1820">
    <property type="entry name" value="alpha/beta hydrolase"/>
    <property type="match status" value="1"/>
</dbReference>
<reference evidence="4 5" key="1">
    <citation type="submission" date="2015-02" db="EMBL/GenBank/DDBJ databases">
        <title>Draft genome sequences of ten Microbacterium spp. with emphasis on heavy metal contaminated environments.</title>
        <authorList>
            <person name="Corretto E."/>
        </authorList>
    </citation>
    <scope>NUCLEOTIDE SEQUENCE [LARGE SCALE GENOMIC DNA]</scope>
    <source>
        <strain evidence="4 5">ARN176</strain>
    </source>
</reference>
<name>A0A0F0LL23_9MICO</name>
<evidence type="ECO:0000259" key="3">
    <source>
        <dbReference type="Pfam" id="PF00561"/>
    </source>
</evidence>
<gene>
    <name evidence="4" type="primary">rutD_2</name>
    <name evidence="4" type="ORF">RS86_02682</name>
</gene>
<dbReference type="Pfam" id="PF00561">
    <property type="entry name" value="Abhydrolase_1"/>
    <property type="match status" value="1"/>
</dbReference>
<dbReference type="PANTHER" id="PTHR43248">
    <property type="entry name" value="2-SUCCINYL-6-HYDROXY-2,4-CYCLOHEXADIENE-1-CARBOXYLATE SYNTHASE"/>
    <property type="match status" value="1"/>
</dbReference>
<dbReference type="Proteomes" id="UP000033740">
    <property type="component" value="Unassembled WGS sequence"/>
</dbReference>
<dbReference type="STRING" id="582680.RS86_02682"/>
<evidence type="ECO:0000256" key="1">
    <source>
        <dbReference type="ARBA" id="ARBA00010088"/>
    </source>
</evidence>
<dbReference type="AlphaFoldDB" id="A0A0F0LL23"/>
<comment type="similarity">
    <text evidence="1">Belongs to the peptidase S33 family.</text>
</comment>
<keyword evidence="2 4" id="KW-0378">Hydrolase</keyword>
<protein>
    <submittedName>
        <fullName evidence="4">Putative aminoacrylate hydrolase RutD</fullName>
    </submittedName>
</protein>
<proteinExistence type="inferred from homology"/>
<dbReference type="SUPFAM" id="SSF53474">
    <property type="entry name" value="alpha/beta-Hydrolases"/>
    <property type="match status" value="1"/>
</dbReference>
<sequence length="426" mass="45688">MANTKSEAGRGTHAPSALPRLLAASVRGVRRVRRPATPTAPAFDLAYVRSGPRSAAPIVVIPGGPGLGSVLPYRRFRRRAAALGLDVIMMEHRGVGLSRTDLEGRSLPLSAMRMVDVIDDLAAVLEREGVHRAYVSGSSYGSYVAAAFGARHPGRVAGMLLDSALQSVADRDAERAMIRELFLDGDTRIAASVRELLDDGSDPRILLGVLRAAYELGGEGLLEPLLRQRVHDARRTDRSGRPRHDSRGHGSVWSALEAYVDKAESEAHVPGFYEFDLVGAIAFRELGFGPDPDGSALDPSLTYAAVADRFPRFAGEPFDLPAAAAGFDWPTVLLTGSRDLRTPAAVARRVAAAAPDTVLVEIDNGHSALESHPLALLHALQRLSRGEQRRLPAESAMMSALPRRGLVAGLPRLLTTGTRWEAALRP</sequence>
<dbReference type="InterPro" id="IPR000073">
    <property type="entry name" value="AB_hydrolase_1"/>
</dbReference>
<accession>A0A0F0LL23</accession>
<dbReference type="InterPro" id="IPR029058">
    <property type="entry name" value="AB_hydrolase_fold"/>
</dbReference>